<gene>
    <name evidence="1" type="ORF">SAMN05192561_105152</name>
</gene>
<accession>A0A1H6IXE2</accession>
<reference evidence="1 2" key="1">
    <citation type="submission" date="2016-10" db="EMBL/GenBank/DDBJ databases">
        <authorList>
            <person name="de Groot N.N."/>
        </authorList>
    </citation>
    <scope>NUCLEOTIDE SEQUENCE [LARGE SCALE GENOMIC DNA]</scope>
    <source>
        <strain evidence="1 2">IBRC-M10418</strain>
    </source>
</reference>
<dbReference type="Proteomes" id="UP000199215">
    <property type="component" value="Unassembled WGS sequence"/>
</dbReference>
<proteinExistence type="predicted"/>
<sequence>MLSRSKILTEKEAQAFAFREIAGFDRQLTAEKTDMSPHDVDAYLLSADIEITEARKYLEIIDEARRSVESGNG</sequence>
<keyword evidence="2" id="KW-1185">Reference proteome</keyword>
<dbReference type="EMBL" id="FNWU01000005">
    <property type="protein sequence ID" value="SEH54172.1"/>
    <property type="molecule type" value="Genomic_DNA"/>
</dbReference>
<organism evidence="1 2">
    <name type="scientific">Halopenitus malekzadehii</name>
    <dbReference type="NCBI Taxonomy" id="1267564"/>
    <lineage>
        <taxon>Archaea</taxon>
        <taxon>Methanobacteriati</taxon>
        <taxon>Methanobacteriota</taxon>
        <taxon>Stenosarchaea group</taxon>
        <taxon>Halobacteria</taxon>
        <taxon>Halobacteriales</taxon>
        <taxon>Haloferacaceae</taxon>
        <taxon>Halopenitus</taxon>
    </lineage>
</organism>
<dbReference type="AlphaFoldDB" id="A0A1H6IXE2"/>
<name>A0A1H6IXE2_9EURY</name>
<evidence type="ECO:0000313" key="1">
    <source>
        <dbReference type="EMBL" id="SEH54172.1"/>
    </source>
</evidence>
<evidence type="ECO:0000313" key="2">
    <source>
        <dbReference type="Proteomes" id="UP000199215"/>
    </source>
</evidence>
<protein>
    <submittedName>
        <fullName evidence="1">Uncharacterized protein</fullName>
    </submittedName>
</protein>